<reference evidence="1 2" key="1">
    <citation type="submission" date="2020-10" db="EMBL/GenBank/DDBJ databases">
        <title>Connecting structure to function with the recovery of over 1000 high-quality activated sludge metagenome-assembled genomes encoding full-length rRNA genes using long-read sequencing.</title>
        <authorList>
            <person name="Singleton C.M."/>
            <person name="Petriglieri F."/>
            <person name="Kristensen J.M."/>
            <person name="Kirkegaard R.H."/>
            <person name="Michaelsen T.Y."/>
            <person name="Andersen M.H."/>
            <person name="Karst S.M."/>
            <person name="Dueholm M.S."/>
            <person name="Nielsen P.H."/>
            <person name="Albertsen M."/>
        </authorList>
    </citation>
    <scope>NUCLEOTIDE SEQUENCE [LARGE SCALE GENOMIC DNA]</scope>
    <source>
        <strain evidence="1">Ega_18-Q3-R5-49_MAXAC.001</strain>
    </source>
</reference>
<dbReference type="Gene3D" id="3.40.50.1820">
    <property type="entry name" value="alpha/beta hydrolase"/>
    <property type="match status" value="1"/>
</dbReference>
<dbReference type="SUPFAM" id="SSF53474">
    <property type="entry name" value="alpha/beta-Hydrolases"/>
    <property type="match status" value="1"/>
</dbReference>
<name>A0A935IPF4_9MICO</name>
<proteinExistence type="predicted"/>
<organism evidence="1 2">
    <name type="scientific">Candidatus Phosphoribacter hodrii</name>
    <dbReference type="NCBI Taxonomy" id="2953743"/>
    <lineage>
        <taxon>Bacteria</taxon>
        <taxon>Bacillati</taxon>
        <taxon>Actinomycetota</taxon>
        <taxon>Actinomycetes</taxon>
        <taxon>Micrococcales</taxon>
        <taxon>Dermatophilaceae</taxon>
        <taxon>Candidatus Phosphoribacter</taxon>
    </lineage>
</organism>
<sequence>MASLGSITRVTVPHPWLLAPFEGPRATAEALSLLPSAPWLLATSAVAGHPVLAVPGLSGGNAWTAVLRRFLAIKGYAVHTPDKGTMRGAHATVVARLADRVSELASEAGQPVSIIGWSVGGAFTRQVALAQPESVRSLITLGAPLSGSWYPEGSAAGGPLPVPTTAIYSRTDGTFDWRRCVQRPGPMTENVEIVSSHLGMATNPMTVHVVADRLGQADGRWRPYHSAWHLGEDDR</sequence>
<comment type="caution">
    <text evidence="1">The sequence shown here is derived from an EMBL/GenBank/DDBJ whole genome shotgun (WGS) entry which is preliminary data.</text>
</comment>
<accession>A0A935IPF4</accession>
<evidence type="ECO:0000313" key="1">
    <source>
        <dbReference type="EMBL" id="MBK7272766.1"/>
    </source>
</evidence>
<evidence type="ECO:0000313" key="2">
    <source>
        <dbReference type="Proteomes" id="UP000726105"/>
    </source>
</evidence>
<dbReference type="Proteomes" id="UP000726105">
    <property type="component" value="Unassembled WGS sequence"/>
</dbReference>
<keyword evidence="1" id="KW-0378">Hydrolase</keyword>
<dbReference type="GO" id="GO:0016787">
    <property type="term" value="F:hydrolase activity"/>
    <property type="evidence" value="ECO:0007669"/>
    <property type="project" value="UniProtKB-KW"/>
</dbReference>
<dbReference type="InterPro" id="IPR029058">
    <property type="entry name" value="AB_hydrolase_fold"/>
</dbReference>
<gene>
    <name evidence="1" type="ORF">IPI13_06205</name>
</gene>
<dbReference type="EMBL" id="JADJIB010000002">
    <property type="protein sequence ID" value="MBK7272766.1"/>
    <property type="molecule type" value="Genomic_DNA"/>
</dbReference>
<protein>
    <submittedName>
        <fullName evidence="1">Alpha/beta hydrolase</fullName>
    </submittedName>
</protein>
<dbReference type="AlphaFoldDB" id="A0A935IPF4"/>